<dbReference type="AlphaFoldDB" id="A0AAD6MT02"/>
<feature type="domain" description="Carrier" evidence="4">
    <location>
        <begin position="574"/>
        <end position="612"/>
    </location>
</feature>
<dbReference type="SUPFAM" id="SSF56801">
    <property type="entry name" value="Acetyl-CoA synthetase-like"/>
    <property type="match status" value="1"/>
</dbReference>
<dbReference type="SUPFAM" id="SSF47336">
    <property type="entry name" value="ACP-like"/>
    <property type="match status" value="1"/>
</dbReference>
<evidence type="ECO:0000259" key="3">
    <source>
        <dbReference type="Pfam" id="PF00501"/>
    </source>
</evidence>
<keyword evidence="2" id="KW-0597">Phosphoprotein</keyword>
<accession>A0AAD6MT02</accession>
<proteinExistence type="predicted"/>
<evidence type="ECO:0000256" key="1">
    <source>
        <dbReference type="ARBA" id="ARBA00022450"/>
    </source>
</evidence>
<dbReference type="PANTHER" id="PTHR43439">
    <property type="entry name" value="PHENYLACETATE-COENZYME A LIGASE"/>
    <property type="match status" value="1"/>
</dbReference>
<dbReference type="Gene3D" id="3.40.50.12780">
    <property type="entry name" value="N-terminal domain of ligase-like"/>
    <property type="match status" value="1"/>
</dbReference>
<dbReference type="Pfam" id="PF00501">
    <property type="entry name" value="AMP-binding"/>
    <property type="match status" value="1"/>
</dbReference>
<evidence type="ECO:0000313" key="6">
    <source>
        <dbReference type="EMBL" id="KAJ5712369.1"/>
    </source>
</evidence>
<dbReference type="EMBL" id="JAQJAN010000013">
    <property type="protein sequence ID" value="KAJ5712369.1"/>
    <property type="molecule type" value="Genomic_DNA"/>
</dbReference>
<evidence type="ECO:0000259" key="4">
    <source>
        <dbReference type="Pfam" id="PF00550"/>
    </source>
</evidence>
<reference evidence="6" key="1">
    <citation type="journal article" date="2023" name="IMA Fungus">
        <title>Comparative genomic study of the Penicillium genus elucidates a diverse pangenome and 15 lateral gene transfer events.</title>
        <authorList>
            <person name="Petersen C."/>
            <person name="Sorensen T."/>
            <person name="Nielsen M.R."/>
            <person name="Sondergaard T.E."/>
            <person name="Sorensen J.L."/>
            <person name="Fitzpatrick D.A."/>
            <person name="Frisvad J.C."/>
            <person name="Nielsen K.L."/>
        </authorList>
    </citation>
    <scope>NUCLEOTIDE SEQUENCE</scope>
    <source>
        <strain evidence="6">IBT 17514</strain>
    </source>
</reference>
<evidence type="ECO:0000313" key="7">
    <source>
        <dbReference type="Proteomes" id="UP001215712"/>
    </source>
</evidence>
<dbReference type="GO" id="GO:0044550">
    <property type="term" value="P:secondary metabolite biosynthetic process"/>
    <property type="evidence" value="ECO:0007669"/>
    <property type="project" value="UniProtKB-ARBA"/>
</dbReference>
<sequence length="1059" mass="118472">MVGISSQPSPDSGVCQAPRRLLVTLVDKLAKTYPKQRFGLIPNGTEIEDGFREITFLHLSQAVNAASWWILKNMGESKSGRRFAYIGNNDIRYIIFMLAAHKTNNTIVLPSTRLSDDAYKHVLRETECEYLLFSHDKESIANRMRNLDWKMEFLEVPTVSDILSDEAGNKFHDFSKKYEEMVNQVALFIHSSGTTGMPKPVPLTHGFLGAVDFSPHIPRPEGRHTSFFNDLVSDDHESPELILSMTPYFHLMGLLSFFESIFHNIPFVASPEKLLSVDFVINIVRHTNPTATLLPPSILEDMSHSEDGLACLKTMKFVFYGGAPLAPEVGKKLIKYTQLRSPIGSSEMGIISSMIPEGEHDWEYFEWNPHYHIDMQPIGDGLYELVIPRVENSLVIHSIFHTFPTLKEYRSKDLYVPHPTDPKLWKYHGRFDDVIVLSNGEKLNPISLEKMVEGHPAVHRALVIGEARFQTCLLIEPVMECDPDTIDHQTFIDDVWSVVEAGNETVPRYGQISKNMVRLSSREKPFKLTPKGTTQRRAVNKDYAQEIDQLYARQDKEMIAELPGNITPESIYDFLQCLVCSLTGQKNLNAEDDLYSMGLDSLQAIQLSKTLKTSVSSYNPTLDVSSLSVQGIYGHPTLHGLTNLMLGVLGEKEFKPVTKQRVETISHLITKYTSNLSIRGPSQSSERPGQSTIILTGSTGSLGSYVLADLLSNPSVAKVYCFNRSEDGLQRQTQGFQEKGLDASLLSDQSRVEFIHAHFEAEKFGLDDIKFQELLESVDLVIHNAWKVNFNHPVSSFEDPHLKGVHTFVKFCLESRFCAHLAFVSSVSTIGAWVPHDGQNSVPEIPMEDVKSALEQGYGESKFVGESICVEASRKAGLSTSILRVGQIAGPDTKMGVWNPHEWIPTLVKTAKATGKVPIDLGGYPIDWISVDCLARIVNELLLHRPSSAGGYANVFHLVNPSRTTWDSLVPAIQERYSLNAVPLTEWVKDLEKIQSPSDMEVAEKPALKLLPFYKALAGSDVLSTDISVEQCKKASKSMAALEPVSQAQMSNWLSQWDF</sequence>
<dbReference type="Gene3D" id="3.40.50.720">
    <property type="entry name" value="NAD(P)-binding Rossmann-like Domain"/>
    <property type="match status" value="1"/>
</dbReference>
<keyword evidence="1" id="KW-0596">Phosphopantetheine</keyword>
<dbReference type="InterPro" id="IPR036291">
    <property type="entry name" value="NAD(P)-bd_dom_sf"/>
</dbReference>
<dbReference type="Pfam" id="PF07993">
    <property type="entry name" value="NAD_binding_4"/>
    <property type="match status" value="1"/>
</dbReference>
<name>A0AAD6MT02_9EURO</name>
<dbReference type="InterPro" id="IPR009081">
    <property type="entry name" value="PP-bd_ACP"/>
</dbReference>
<dbReference type="Gene3D" id="1.10.1200.10">
    <property type="entry name" value="ACP-like"/>
    <property type="match status" value="1"/>
</dbReference>
<evidence type="ECO:0000259" key="5">
    <source>
        <dbReference type="Pfam" id="PF07993"/>
    </source>
</evidence>
<dbReference type="InterPro" id="IPR013120">
    <property type="entry name" value="FAR_NAD-bd"/>
</dbReference>
<dbReference type="PANTHER" id="PTHR43439:SF2">
    <property type="entry name" value="ENZYME, PUTATIVE (JCVI)-RELATED"/>
    <property type="match status" value="1"/>
</dbReference>
<evidence type="ECO:0000256" key="2">
    <source>
        <dbReference type="ARBA" id="ARBA00022553"/>
    </source>
</evidence>
<dbReference type="InterPro" id="IPR020845">
    <property type="entry name" value="AMP-binding_CS"/>
</dbReference>
<protein>
    <submittedName>
        <fullName evidence="6">NRPS-like enzyme</fullName>
    </submittedName>
</protein>
<feature type="domain" description="AMP-dependent synthetase/ligase" evidence="3">
    <location>
        <begin position="46"/>
        <end position="363"/>
    </location>
</feature>
<dbReference type="Pfam" id="PF23562">
    <property type="entry name" value="AMP-binding_C_3"/>
    <property type="match status" value="1"/>
</dbReference>
<dbReference type="InterPro" id="IPR036736">
    <property type="entry name" value="ACP-like_sf"/>
</dbReference>
<dbReference type="InterPro" id="IPR051414">
    <property type="entry name" value="Adenylate-forming_Reductase"/>
</dbReference>
<dbReference type="Pfam" id="PF00550">
    <property type="entry name" value="PP-binding"/>
    <property type="match status" value="1"/>
</dbReference>
<dbReference type="InterPro" id="IPR042099">
    <property type="entry name" value="ANL_N_sf"/>
</dbReference>
<comment type="caution">
    <text evidence="6">The sequence shown here is derived from an EMBL/GenBank/DDBJ whole genome shotgun (WGS) entry which is preliminary data.</text>
</comment>
<dbReference type="SUPFAM" id="SSF51735">
    <property type="entry name" value="NAD(P)-binding Rossmann-fold domains"/>
    <property type="match status" value="1"/>
</dbReference>
<dbReference type="PROSITE" id="PS00012">
    <property type="entry name" value="PHOSPHOPANTETHEINE"/>
    <property type="match status" value="1"/>
</dbReference>
<dbReference type="InterPro" id="IPR006162">
    <property type="entry name" value="Ppantetheine_attach_site"/>
</dbReference>
<reference evidence="6" key="2">
    <citation type="submission" date="2023-01" db="EMBL/GenBank/DDBJ databases">
        <authorList>
            <person name="Petersen C."/>
        </authorList>
    </citation>
    <scope>NUCLEOTIDE SEQUENCE</scope>
    <source>
        <strain evidence="6">IBT 17514</strain>
    </source>
</reference>
<organism evidence="6 7">
    <name type="scientific">Penicillium malachiteum</name>
    <dbReference type="NCBI Taxonomy" id="1324776"/>
    <lineage>
        <taxon>Eukaryota</taxon>
        <taxon>Fungi</taxon>
        <taxon>Dikarya</taxon>
        <taxon>Ascomycota</taxon>
        <taxon>Pezizomycotina</taxon>
        <taxon>Eurotiomycetes</taxon>
        <taxon>Eurotiomycetidae</taxon>
        <taxon>Eurotiales</taxon>
        <taxon>Aspergillaceae</taxon>
        <taxon>Penicillium</taxon>
    </lineage>
</organism>
<dbReference type="InterPro" id="IPR000873">
    <property type="entry name" value="AMP-dep_synth/lig_dom"/>
</dbReference>
<feature type="domain" description="Thioester reductase (TE)" evidence="5">
    <location>
        <begin position="695"/>
        <end position="937"/>
    </location>
</feature>
<gene>
    <name evidence="6" type="ORF">N7493_008837</name>
</gene>
<dbReference type="PROSITE" id="PS00455">
    <property type="entry name" value="AMP_BINDING"/>
    <property type="match status" value="1"/>
</dbReference>
<dbReference type="Proteomes" id="UP001215712">
    <property type="component" value="Unassembled WGS sequence"/>
</dbReference>
<keyword evidence="7" id="KW-1185">Reference proteome</keyword>